<dbReference type="InterPro" id="IPR039426">
    <property type="entry name" value="TonB-dep_rcpt-like"/>
</dbReference>
<organism evidence="13 14">
    <name type="scientific">Hirschia litorea</name>
    <dbReference type="NCBI Taxonomy" id="1199156"/>
    <lineage>
        <taxon>Bacteria</taxon>
        <taxon>Pseudomonadati</taxon>
        <taxon>Pseudomonadota</taxon>
        <taxon>Alphaproteobacteria</taxon>
        <taxon>Hyphomonadales</taxon>
        <taxon>Hyphomonadaceae</taxon>
        <taxon>Hirschia</taxon>
    </lineage>
</organism>
<keyword evidence="4" id="KW-0406">Ion transport</keyword>
<keyword evidence="9 10" id="KW-0998">Cell outer membrane</keyword>
<comment type="subcellular location">
    <subcellularLocation>
        <location evidence="1 10">Cell outer membrane</location>
        <topology evidence="1 10">Multi-pass membrane protein</topology>
    </subcellularLocation>
</comment>
<dbReference type="NCBIfam" id="TIGR01782">
    <property type="entry name" value="TonB-Xanth-Caul"/>
    <property type="match status" value="1"/>
</dbReference>
<dbReference type="Pfam" id="PF00593">
    <property type="entry name" value="TonB_dep_Rec_b-barrel"/>
    <property type="match status" value="1"/>
</dbReference>
<evidence type="ECO:0000256" key="2">
    <source>
        <dbReference type="ARBA" id="ARBA00022448"/>
    </source>
</evidence>
<evidence type="ECO:0000256" key="11">
    <source>
        <dbReference type="RuleBase" id="RU003357"/>
    </source>
</evidence>
<protein>
    <submittedName>
        <fullName evidence="13">TonB-dependent receptor</fullName>
    </submittedName>
</protein>
<accession>A0ABW2IPG3</accession>
<keyword evidence="6" id="KW-0408">Iron</keyword>
<dbReference type="SMART" id="SM00965">
    <property type="entry name" value="STN"/>
    <property type="match status" value="1"/>
</dbReference>
<reference evidence="14" key="1">
    <citation type="journal article" date="2019" name="Int. J. Syst. Evol. Microbiol.">
        <title>The Global Catalogue of Microorganisms (GCM) 10K type strain sequencing project: providing services to taxonomists for standard genome sequencing and annotation.</title>
        <authorList>
            <consortium name="The Broad Institute Genomics Platform"/>
            <consortium name="The Broad Institute Genome Sequencing Center for Infectious Disease"/>
            <person name="Wu L."/>
            <person name="Ma J."/>
        </authorList>
    </citation>
    <scope>NUCLEOTIDE SEQUENCE [LARGE SCALE GENOMIC DNA]</scope>
    <source>
        <strain evidence="14">CCUG 51308</strain>
    </source>
</reference>
<keyword evidence="2 10" id="KW-0813">Transport</keyword>
<dbReference type="PANTHER" id="PTHR40980">
    <property type="entry name" value="PLUG DOMAIN-CONTAINING PROTEIN"/>
    <property type="match status" value="1"/>
</dbReference>
<dbReference type="Proteomes" id="UP001596492">
    <property type="component" value="Unassembled WGS sequence"/>
</dbReference>
<dbReference type="InterPro" id="IPR011662">
    <property type="entry name" value="Secretin/TonB_short_N"/>
</dbReference>
<dbReference type="EMBL" id="JBHTBR010000007">
    <property type="protein sequence ID" value="MFC7292854.1"/>
    <property type="molecule type" value="Genomic_DNA"/>
</dbReference>
<evidence type="ECO:0000256" key="3">
    <source>
        <dbReference type="ARBA" id="ARBA00022452"/>
    </source>
</evidence>
<dbReference type="CDD" id="cd01347">
    <property type="entry name" value="ligand_gated_channel"/>
    <property type="match status" value="1"/>
</dbReference>
<dbReference type="InterPro" id="IPR012910">
    <property type="entry name" value="Plug_dom"/>
</dbReference>
<keyword evidence="8 10" id="KW-0472">Membrane</keyword>
<evidence type="ECO:0000259" key="12">
    <source>
        <dbReference type="SMART" id="SM00965"/>
    </source>
</evidence>
<gene>
    <name evidence="13" type="ORF">ACFQS8_14580</name>
</gene>
<evidence type="ECO:0000256" key="1">
    <source>
        <dbReference type="ARBA" id="ARBA00004571"/>
    </source>
</evidence>
<keyword evidence="7 11" id="KW-0798">TonB box</keyword>
<evidence type="ECO:0000256" key="8">
    <source>
        <dbReference type="ARBA" id="ARBA00023136"/>
    </source>
</evidence>
<dbReference type="Pfam" id="PF07715">
    <property type="entry name" value="Plug"/>
    <property type="match status" value="1"/>
</dbReference>
<dbReference type="PANTHER" id="PTHR40980:SF3">
    <property type="entry name" value="TONB-DEPENDENT RECEPTOR-LIKE BETA-BARREL DOMAIN-CONTAINING PROTEIN"/>
    <property type="match status" value="1"/>
</dbReference>
<evidence type="ECO:0000256" key="9">
    <source>
        <dbReference type="ARBA" id="ARBA00023237"/>
    </source>
</evidence>
<dbReference type="Gene3D" id="3.55.50.30">
    <property type="match status" value="1"/>
</dbReference>
<dbReference type="PROSITE" id="PS52016">
    <property type="entry name" value="TONB_DEPENDENT_REC_3"/>
    <property type="match status" value="1"/>
</dbReference>
<dbReference type="InterPro" id="IPR010104">
    <property type="entry name" value="TonB_rcpt_bac"/>
</dbReference>
<keyword evidence="3 10" id="KW-1134">Transmembrane beta strand</keyword>
<evidence type="ECO:0000256" key="10">
    <source>
        <dbReference type="PROSITE-ProRule" id="PRU01360"/>
    </source>
</evidence>
<evidence type="ECO:0000256" key="7">
    <source>
        <dbReference type="ARBA" id="ARBA00023077"/>
    </source>
</evidence>
<evidence type="ECO:0000256" key="5">
    <source>
        <dbReference type="ARBA" id="ARBA00022692"/>
    </source>
</evidence>
<evidence type="ECO:0000256" key="6">
    <source>
        <dbReference type="ARBA" id="ARBA00023004"/>
    </source>
</evidence>
<feature type="domain" description="Secretin/TonB short N-terminal" evidence="12">
    <location>
        <begin position="43"/>
        <end position="94"/>
    </location>
</feature>
<dbReference type="InterPro" id="IPR036942">
    <property type="entry name" value="Beta-barrel_TonB_sf"/>
</dbReference>
<keyword evidence="5 10" id="KW-0812">Transmembrane</keyword>
<proteinExistence type="inferred from homology"/>
<name>A0ABW2IPG3_9PROT</name>
<comment type="similarity">
    <text evidence="10 11">Belongs to the TonB-dependent receptor family.</text>
</comment>
<dbReference type="InterPro" id="IPR037066">
    <property type="entry name" value="Plug_dom_sf"/>
</dbReference>
<evidence type="ECO:0000313" key="13">
    <source>
        <dbReference type="EMBL" id="MFC7292854.1"/>
    </source>
</evidence>
<comment type="caution">
    <text evidence="13">The sequence shown here is derived from an EMBL/GenBank/DDBJ whole genome shotgun (WGS) entry which is preliminary data.</text>
</comment>
<dbReference type="SUPFAM" id="SSF56935">
    <property type="entry name" value="Porins"/>
    <property type="match status" value="1"/>
</dbReference>
<evidence type="ECO:0000256" key="4">
    <source>
        <dbReference type="ARBA" id="ARBA00022496"/>
    </source>
</evidence>
<dbReference type="InterPro" id="IPR000531">
    <property type="entry name" value="Beta-barrel_TonB"/>
</dbReference>
<dbReference type="RefSeq" id="WP_382168704.1">
    <property type="nucleotide sequence ID" value="NZ_JBHTBR010000007.1"/>
</dbReference>
<evidence type="ECO:0000313" key="14">
    <source>
        <dbReference type="Proteomes" id="UP001596492"/>
    </source>
</evidence>
<dbReference type="Gene3D" id="2.170.130.10">
    <property type="entry name" value="TonB-dependent receptor, plug domain"/>
    <property type="match status" value="1"/>
</dbReference>
<sequence>MFFIILLAEAVVFQATAQERYELSIPSSPVPEAFKSLSYSTGHSVLFQTDDVETVRTNAINGRMTVSEALNALLEGTSLKGGLTESGVITVSVSEVQKLKKPRGDNMKTRSFKKSLFAGLATTILGVGGANAQSVEPTDVEAENPILLETIVVTGIRKSLSDAVSMKKNASSIVDVISAEDIGKLPDQNVAEALQRINGVQIRRRNGEGAAIAIRGLRDNRIEVGGATLVNPTGRNNGPNESTFNVLQFLPSQMFSGLEVAKSPTADLIEGGIGGHVQLHLRKPLEFDDFTVSYTAEGVYSKAADAFSPRGSVLVADTVLDGKLGYLFSASHDVRKLQEDVYYTRGTEVIGSADSANTEDFFFVGNESRWQDLNEDRTRTSFSAGLQWQPTDALELYLNGFYAEFGIERVRNWLSVRYGGGSEGPNFEAFDNKVISDNRSLLAAEYDTLIQGNGEENDISSHTASFVTGAEFSQDALNVKTEFTIGESEQIEDQNFLRAQSLAQTRVGVDFRPTVPSIQLLDAGFDILDPLNFRNNVGFNSIRTYTNEELSGRVDVDYEINNSPLTSIELGMRYSSSSFERSAVRSSFSGASGTTLADFPSEINPVASISNVFGEHPQFIFGPSASGGQGVGRGPAAALNPSALTESLNEAVVLDEKSMAAYLKANFSIETKIPVSGNVGIRAVNTDLIAKTPAIGVVAALNLDNSYTDYLPSLNVKADLRDDIALRYSYSKVMSRPPTFDLLPAFGVDVINGFATSGNPSLDPFRANAHDLSLEWYIDDTSMLSAALFRKESKSFLVRRNFQETIPGLGERVFTVSRPTNGAPGTITGLELAAQKTFDSGFGFIANYTYADGGEPNRDPSTTNGGLAPLPSGADVLVFGTPLGLEGLSEHSYNLVGFYETDKISLRAAYNYRSEFLEVVESVATGGSVFQKGSGQLDLSGSYNILSNLALTFDAVNILDTQVNQYSMFEDRRYRVAETGPSLIFGVRGTF</sequence>
<keyword evidence="4" id="KW-0410">Iron transport</keyword>
<keyword evidence="13" id="KW-0675">Receptor</keyword>
<dbReference type="Gene3D" id="2.40.170.20">
    <property type="entry name" value="TonB-dependent receptor, beta-barrel domain"/>
    <property type="match status" value="1"/>
</dbReference>
<keyword evidence="14" id="KW-1185">Reference proteome</keyword>